<dbReference type="EMBL" id="JPMV01000018">
    <property type="protein sequence ID" value="KGI81375.1"/>
    <property type="molecule type" value="Genomic_DNA"/>
</dbReference>
<evidence type="ECO:0000256" key="4">
    <source>
        <dbReference type="ARBA" id="ARBA00022806"/>
    </source>
</evidence>
<dbReference type="GO" id="GO:0003677">
    <property type="term" value="F:DNA binding"/>
    <property type="evidence" value="ECO:0007669"/>
    <property type="project" value="InterPro"/>
</dbReference>
<evidence type="ECO:0000256" key="6">
    <source>
        <dbReference type="ARBA" id="ARBA00023235"/>
    </source>
</evidence>
<dbReference type="InterPro" id="IPR014016">
    <property type="entry name" value="UvrD-like_ATP-bd"/>
</dbReference>
<dbReference type="InterPro" id="IPR014017">
    <property type="entry name" value="DNA_helicase_UvrD-like_C"/>
</dbReference>
<evidence type="ECO:0000256" key="1">
    <source>
        <dbReference type="ARBA" id="ARBA00009922"/>
    </source>
</evidence>
<dbReference type="KEGG" id="aey:CDG81_10370"/>
<keyword evidence="5 10" id="KW-0067">ATP-binding</keyword>
<dbReference type="PANTHER" id="PTHR11070">
    <property type="entry name" value="UVRD / RECB / PCRA DNA HELICASE FAMILY MEMBER"/>
    <property type="match status" value="1"/>
</dbReference>
<feature type="compositionally biased region" description="Basic and acidic residues" evidence="11">
    <location>
        <begin position="464"/>
        <end position="478"/>
    </location>
</feature>
<comment type="catalytic activity">
    <reaction evidence="7">
        <text>Couples ATP hydrolysis with the unwinding of duplex DNA by translocating in the 3'-5' direction.</text>
        <dbReference type="EC" id="5.6.2.4"/>
    </reaction>
</comment>
<dbReference type="InterPro" id="IPR013986">
    <property type="entry name" value="DExx_box_DNA_helicase_dom_sf"/>
</dbReference>
<feature type="region of interest" description="Disordered" evidence="11">
    <location>
        <begin position="449"/>
        <end position="488"/>
    </location>
</feature>
<dbReference type="GO" id="GO:0000725">
    <property type="term" value="P:recombinational repair"/>
    <property type="evidence" value="ECO:0007669"/>
    <property type="project" value="TreeGrafter"/>
</dbReference>
<keyword evidence="16" id="KW-1185">Reference proteome</keyword>
<feature type="domain" description="UvrD-like helicase ATP-binding" evidence="12">
    <location>
        <begin position="494"/>
        <end position="755"/>
    </location>
</feature>
<dbReference type="Gene3D" id="1.10.486.10">
    <property type="entry name" value="PCRA, domain 4"/>
    <property type="match status" value="2"/>
</dbReference>
<dbReference type="RefSeq" id="WP_043572949.1">
    <property type="nucleotide sequence ID" value="NZ_CP022752.1"/>
</dbReference>
<dbReference type="eggNOG" id="COG0210">
    <property type="taxonomic scope" value="Bacteria"/>
</dbReference>
<dbReference type="HOGENOM" id="CLU_005571_0_0_11"/>
<evidence type="ECO:0000313" key="17">
    <source>
        <dbReference type="Proteomes" id="UP000215043"/>
    </source>
</evidence>
<dbReference type="GO" id="GO:0005524">
    <property type="term" value="F:ATP binding"/>
    <property type="evidence" value="ECO:0007669"/>
    <property type="project" value="UniProtKB-UniRule"/>
</dbReference>
<dbReference type="InterPro" id="IPR027417">
    <property type="entry name" value="P-loop_NTPase"/>
</dbReference>
<sequence length="1059" mass="115953">MRFYADLHIHSKYSRACSKDCDIEHLAWWARRKGVTVVGTGDFTHPAWRAHLREVLEPAEPGLLRLRPEYEREALRTLPAECHTPVRFMLSVEIATIYKYGDYTRKIHHLCYVPDFDAAEEFSRRLGNIGNLGSDGRPILGVDARDLLEITLESGAGSYLVPAHIWTPWFAVLGSKAGFDSIEECYRDLAGHVFALETGLSSDPEMNWRLSALDDYTLVSHSDAHSPPMLAREATVFDTELDYFAMRRALETGVGFEGTVEFFPEEGKYHLDGHRKCGVRLDPAETRRHGRRCPDCGKPLTVGVLNRVDALADRAEGVRPSGAAGYRNLIPLPEIVGEIRGVGPKSKKVFGEISELTARHGSELAILEEVPVERLRRDNGALAEAVERLRAGAVHREAGYDGEYGTIRVFEPGELSRVRSGGAASLFADEELATPTPLVLDAVGEAGAFDDEVPTTSPPPGVEEGARREEREGERSELSDSAGGGVSAPVGMLAELDAEQRAAAEVESGPLMIVAGPGTGKTRTITHRIAHLVEERGVPASSCLAITFTRRAAAEMSNRITALVGERGSEVTVATFHSLGMSLVRDNHAALGLPEDFALVDADRRHRILVSLTGDERKARQVVAALSRARRGGVVSDEVVELLSDYIAALRREGLVDFDDLLVLPVELLESDAELAEWYRRRYRWISVDEYQDVDEVQYRLLRLLAPAGANLTVIGDPDQAIYGFRGADVGFFLRFEQDYPDAPVLALTRNYRSGRRIVEGAVRAIRPESLVPERTLWPVGADSDHPVVLHQAADETSEARFVARTVDGLLGGATFHSLDSGSADGYETSSLGFGDIAVVYRTDAQSRVLAEELTRQGFPVQKRSHDPLSARAGVEPLLRELGYAGPRSGTVLRQLEQAAASLVERTGEQAEQLHTAVELLAPLASRFGEDVAGFRQEVMLGAEVDALDPRADAVALLTLHAAKGLEYPVVFVTGCEDGLLPLRWPGEQQDDTAEERRLFFVGMTRAQRRLYLTRAARRGQAAAAQRSPSPFLSELGDTAVRGDDSGGKRRAARQLSLL</sequence>
<dbReference type="PROSITE" id="PS51217">
    <property type="entry name" value="UVRD_HELICASE_CTER"/>
    <property type="match status" value="1"/>
</dbReference>
<dbReference type="EMBL" id="CP022752">
    <property type="protein sequence ID" value="ASU78613.1"/>
    <property type="molecule type" value="Genomic_DNA"/>
</dbReference>
<evidence type="ECO:0000256" key="9">
    <source>
        <dbReference type="ARBA" id="ARBA00048988"/>
    </source>
</evidence>
<name>A0A099D7K0_9ACTN</name>
<dbReference type="GO" id="GO:0016787">
    <property type="term" value="F:hydrolase activity"/>
    <property type="evidence" value="ECO:0007669"/>
    <property type="project" value="UniProtKB-UniRule"/>
</dbReference>
<dbReference type="Gene3D" id="1.10.10.160">
    <property type="match status" value="1"/>
</dbReference>
<dbReference type="GO" id="GO:0005829">
    <property type="term" value="C:cytosol"/>
    <property type="evidence" value="ECO:0007669"/>
    <property type="project" value="TreeGrafter"/>
</dbReference>
<reference evidence="14 17" key="2">
    <citation type="submission" date="2017-08" db="EMBL/GenBank/DDBJ databases">
        <title>The complete genome sequence of moderately halophilic actinomycete Actinopolyspora erythraea YIM 90600, the producer of novel erythromycin, novel actinopolysporins A-C and tubercidin.</title>
        <authorList>
            <person name="Yin M."/>
            <person name="Tang S."/>
        </authorList>
    </citation>
    <scope>NUCLEOTIDE SEQUENCE [LARGE SCALE GENOMIC DNA]</scope>
    <source>
        <strain evidence="14 17">YIM 90600</strain>
    </source>
</reference>
<organism evidence="14 17">
    <name type="scientific">Actinopolyspora erythraea</name>
    <dbReference type="NCBI Taxonomy" id="414996"/>
    <lineage>
        <taxon>Bacteria</taxon>
        <taxon>Bacillati</taxon>
        <taxon>Actinomycetota</taxon>
        <taxon>Actinomycetes</taxon>
        <taxon>Actinopolysporales</taxon>
        <taxon>Actinopolysporaceae</taxon>
        <taxon>Actinopolyspora</taxon>
    </lineage>
</organism>
<dbReference type="SUPFAM" id="SSF89550">
    <property type="entry name" value="PHP domain-like"/>
    <property type="match status" value="1"/>
</dbReference>
<evidence type="ECO:0000313" key="14">
    <source>
        <dbReference type="EMBL" id="ASU78613.1"/>
    </source>
</evidence>
<dbReference type="Proteomes" id="UP000215043">
    <property type="component" value="Chromosome"/>
</dbReference>
<proteinExistence type="inferred from homology"/>
<dbReference type="GO" id="GO:0043138">
    <property type="term" value="F:3'-5' DNA helicase activity"/>
    <property type="evidence" value="ECO:0007669"/>
    <property type="project" value="UniProtKB-EC"/>
</dbReference>
<dbReference type="Gene3D" id="3.40.50.300">
    <property type="entry name" value="P-loop containing nucleotide triphosphate hydrolases"/>
    <property type="match status" value="3"/>
</dbReference>
<reference evidence="15 16" key="1">
    <citation type="journal article" date="2014" name="PLoS ONE">
        <title>Identification and Characterization of a New Erythromycin Biosynthetic Gene Cluster in Actinopolyspora erythraea YIM90600, a Novel Erythronolide-Producing Halophilic Actinomycete Isolated from Salt Field.</title>
        <authorList>
            <person name="Chen D."/>
            <person name="Feng J."/>
            <person name="Huang L."/>
            <person name="Zhang Q."/>
            <person name="Wu J."/>
            <person name="Zhu X."/>
            <person name="Duan Y."/>
            <person name="Xu Z."/>
        </authorList>
    </citation>
    <scope>NUCLEOTIDE SEQUENCE [LARGE SCALE GENOMIC DNA]</scope>
    <source>
        <strain evidence="15 16">YIM90600</strain>
    </source>
</reference>
<evidence type="ECO:0000256" key="11">
    <source>
        <dbReference type="SAM" id="MobiDB-lite"/>
    </source>
</evidence>
<dbReference type="EC" id="5.6.2.4" evidence="8"/>
<keyword evidence="2 10" id="KW-0547">Nucleotide-binding</keyword>
<dbReference type="PANTHER" id="PTHR11070:SF59">
    <property type="entry name" value="DNA 3'-5' HELICASE"/>
    <property type="match status" value="1"/>
</dbReference>
<evidence type="ECO:0000313" key="16">
    <source>
        <dbReference type="Proteomes" id="UP000029737"/>
    </source>
</evidence>
<dbReference type="SUPFAM" id="SSF52540">
    <property type="entry name" value="P-loop containing nucleoside triphosphate hydrolases"/>
    <property type="match status" value="1"/>
</dbReference>
<dbReference type="GO" id="GO:0033202">
    <property type="term" value="C:DNA helicase complex"/>
    <property type="evidence" value="ECO:0007669"/>
    <property type="project" value="TreeGrafter"/>
</dbReference>
<evidence type="ECO:0000256" key="2">
    <source>
        <dbReference type="ARBA" id="ARBA00022741"/>
    </source>
</evidence>
<evidence type="ECO:0000259" key="13">
    <source>
        <dbReference type="PROSITE" id="PS51217"/>
    </source>
</evidence>
<evidence type="ECO:0000256" key="7">
    <source>
        <dbReference type="ARBA" id="ARBA00034617"/>
    </source>
</evidence>
<dbReference type="Proteomes" id="UP000029737">
    <property type="component" value="Unassembled WGS sequence"/>
</dbReference>
<dbReference type="CDD" id="cd17932">
    <property type="entry name" value="DEXQc_UvrD"/>
    <property type="match status" value="1"/>
</dbReference>
<dbReference type="Gene3D" id="3.20.20.140">
    <property type="entry name" value="Metal-dependent hydrolases"/>
    <property type="match status" value="1"/>
</dbReference>
<dbReference type="CDD" id="cd19067">
    <property type="entry name" value="PfuEndoQ-like"/>
    <property type="match status" value="1"/>
</dbReference>
<dbReference type="Pfam" id="PF13361">
    <property type="entry name" value="UvrD_C"/>
    <property type="match status" value="2"/>
</dbReference>
<accession>A0A099D7K0</accession>
<comment type="similarity">
    <text evidence="1">Belongs to the helicase family. UvrD subfamily.</text>
</comment>
<dbReference type="AlphaFoldDB" id="A0A099D7K0"/>
<keyword evidence="4 10" id="KW-0347">Helicase</keyword>
<keyword evidence="6" id="KW-0413">Isomerase</keyword>
<dbReference type="Pfam" id="PF00580">
    <property type="entry name" value="UvrD-helicase"/>
    <property type="match status" value="1"/>
</dbReference>
<evidence type="ECO:0000313" key="15">
    <source>
        <dbReference type="EMBL" id="KGI81375.1"/>
    </source>
</evidence>
<feature type="domain" description="UvrD-like helicase C-terminal" evidence="13">
    <location>
        <begin position="756"/>
        <end position="1059"/>
    </location>
</feature>
<feature type="region of interest" description="Disordered" evidence="11">
    <location>
        <begin position="1022"/>
        <end position="1053"/>
    </location>
</feature>
<evidence type="ECO:0000259" key="12">
    <source>
        <dbReference type="PROSITE" id="PS51198"/>
    </source>
</evidence>
<dbReference type="InterPro" id="IPR000212">
    <property type="entry name" value="DNA_helicase_UvrD/REP"/>
</dbReference>
<gene>
    <name evidence="14" type="ORF">CDG81_10370</name>
    <name evidence="15" type="ORF">IL38_10380</name>
</gene>
<dbReference type="InterPro" id="IPR016195">
    <property type="entry name" value="Pol/histidinol_Pase-like"/>
</dbReference>
<dbReference type="OrthoDB" id="5240387at2"/>
<evidence type="ECO:0000256" key="8">
    <source>
        <dbReference type="ARBA" id="ARBA00034808"/>
    </source>
</evidence>
<evidence type="ECO:0000256" key="3">
    <source>
        <dbReference type="ARBA" id="ARBA00022801"/>
    </source>
</evidence>
<comment type="catalytic activity">
    <reaction evidence="9">
        <text>ATP + H2O = ADP + phosphate + H(+)</text>
        <dbReference type="Rhea" id="RHEA:13065"/>
        <dbReference type="ChEBI" id="CHEBI:15377"/>
        <dbReference type="ChEBI" id="CHEBI:15378"/>
        <dbReference type="ChEBI" id="CHEBI:30616"/>
        <dbReference type="ChEBI" id="CHEBI:43474"/>
        <dbReference type="ChEBI" id="CHEBI:456216"/>
        <dbReference type="EC" id="5.6.2.4"/>
    </reaction>
</comment>
<evidence type="ECO:0000256" key="10">
    <source>
        <dbReference type="PROSITE-ProRule" id="PRU00560"/>
    </source>
</evidence>
<feature type="binding site" evidence="10">
    <location>
        <begin position="515"/>
        <end position="522"/>
    </location>
    <ligand>
        <name>ATP</name>
        <dbReference type="ChEBI" id="CHEBI:30616"/>
    </ligand>
</feature>
<protein>
    <recommendedName>
        <fullName evidence="8">DNA 3'-5' helicase</fullName>
        <ecNumber evidence="8">5.6.2.4</ecNumber>
    </recommendedName>
</protein>
<dbReference type="eggNOG" id="COG1379">
    <property type="taxonomic scope" value="Bacteria"/>
</dbReference>
<dbReference type="CDD" id="cd18807">
    <property type="entry name" value="SF1_C_UvrD"/>
    <property type="match status" value="1"/>
</dbReference>
<dbReference type="PROSITE" id="PS51198">
    <property type="entry name" value="UVRD_HELICASE_ATP_BIND"/>
    <property type="match status" value="1"/>
</dbReference>
<keyword evidence="3 10" id="KW-0378">Hydrolase</keyword>
<evidence type="ECO:0000256" key="5">
    <source>
        <dbReference type="ARBA" id="ARBA00022840"/>
    </source>
</evidence>